<keyword evidence="2" id="KW-1185">Reference proteome</keyword>
<evidence type="ECO:0000313" key="2">
    <source>
        <dbReference type="Proteomes" id="UP000313645"/>
    </source>
</evidence>
<dbReference type="EMBL" id="SJDL01000065">
    <property type="protein sequence ID" value="TBW47517.1"/>
    <property type="molecule type" value="Genomic_DNA"/>
</dbReference>
<sequence length="384" mass="41627">MNAAVVHAELKPISDEAMSEVTGQAFVSVDRQQYPSADNNTSYTRVNLGMDIEIQTNADTFELGRYERDGEVEGSSDVLINNFSLGYIYDSSYYERNPDAARQLKADGSAYQDGEIVPFKISNPYLEFAYDESTEEIVGFRFGFGESQGILSGAIQQLTGNINIDILDRGEGLSAADSNGNLFDQMVGFLTPVLAGSSPLKTKARLVQGNPDRDNYGGLDPVRAEYIGVPNGEKFVLEDVNYLVAGLIDIISPTLSSELYTENCSLFGGCDVVVVAQQCEVLGIQACFDLGIYNSMPVGQIEDVNGKRTITGPSDGAFISFQTKDLEYLADVAKSDPSPEDFIKATAGAFFNIPNGAVTVNLEEALTGIEGQRREYIDRGVGLF</sequence>
<comment type="caution">
    <text evidence="1">The sequence shown here is derived from an EMBL/GenBank/DDBJ whole genome shotgun (WGS) entry which is preliminary data.</text>
</comment>
<accession>A0ABY1ZDS7</accession>
<evidence type="ECO:0008006" key="3">
    <source>
        <dbReference type="Google" id="ProtNLM"/>
    </source>
</evidence>
<organism evidence="1 2">
    <name type="scientific">Marinobacter halodurans</name>
    <dbReference type="NCBI Taxonomy" id="2528979"/>
    <lineage>
        <taxon>Bacteria</taxon>
        <taxon>Pseudomonadati</taxon>
        <taxon>Pseudomonadota</taxon>
        <taxon>Gammaproteobacteria</taxon>
        <taxon>Pseudomonadales</taxon>
        <taxon>Marinobacteraceae</taxon>
        <taxon>Marinobacter</taxon>
    </lineage>
</organism>
<protein>
    <recommendedName>
        <fullName evidence="3">VWFD domain-containing protein</fullName>
    </recommendedName>
</protein>
<evidence type="ECO:0000313" key="1">
    <source>
        <dbReference type="EMBL" id="TBW47517.1"/>
    </source>
</evidence>
<name>A0ABY1ZDS7_9GAMM</name>
<reference evidence="1 2" key="1">
    <citation type="submission" date="2019-02" db="EMBL/GenBank/DDBJ databases">
        <title>Marinobacter halodurans sp. nov., a marine bacterium isolated from sea tidal flat.</title>
        <authorList>
            <person name="Yoo Y."/>
            <person name="Lee D.W."/>
            <person name="Kim B.S."/>
            <person name="Kim J.-J."/>
        </authorList>
    </citation>
    <scope>NUCLEOTIDE SEQUENCE [LARGE SCALE GENOMIC DNA]</scope>
    <source>
        <strain evidence="1 2">YJ-S3-2</strain>
    </source>
</reference>
<dbReference type="Proteomes" id="UP000313645">
    <property type="component" value="Unassembled WGS sequence"/>
</dbReference>
<proteinExistence type="predicted"/>
<gene>
    <name evidence="1" type="ORF">EZI54_22620</name>
</gene>